<dbReference type="PANTHER" id="PTHR46020">
    <property type="entry name" value="OSJNBB0059K02.9 PROTEIN"/>
    <property type="match status" value="1"/>
</dbReference>
<gene>
    <name evidence="5" type="primary">LOC123409237</name>
</gene>
<dbReference type="Gene3D" id="3.40.50.1110">
    <property type="entry name" value="SGNH hydrolase"/>
    <property type="match status" value="1"/>
</dbReference>
<keyword evidence="3" id="KW-0443">Lipid metabolism</keyword>
<organism evidence="5 6">
    <name type="scientific">Hordeum vulgare subsp. vulgare</name>
    <name type="common">Domesticated barley</name>
    <dbReference type="NCBI Taxonomy" id="112509"/>
    <lineage>
        <taxon>Eukaryota</taxon>
        <taxon>Viridiplantae</taxon>
        <taxon>Streptophyta</taxon>
        <taxon>Embryophyta</taxon>
        <taxon>Tracheophyta</taxon>
        <taxon>Spermatophyta</taxon>
        <taxon>Magnoliopsida</taxon>
        <taxon>Liliopsida</taxon>
        <taxon>Poales</taxon>
        <taxon>Poaceae</taxon>
        <taxon>BOP clade</taxon>
        <taxon>Pooideae</taxon>
        <taxon>Triticodae</taxon>
        <taxon>Triticeae</taxon>
        <taxon>Hordeinae</taxon>
        <taxon>Hordeum</taxon>
    </lineage>
</organism>
<reference evidence="6" key="1">
    <citation type="journal article" date="2012" name="Nature">
        <title>A physical, genetic and functional sequence assembly of the barley genome.</title>
        <authorList>
            <consortium name="The International Barley Genome Sequencing Consortium"/>
            <person name="Mayer K.F."/>
            <person name="Waugh R."/>
            <person name="Brown J.W."/>
            <person name="Schulman A."/>
            <person name="Langridge P."/>
            <person name="Platzer M."/>
            <person name="Fincher G.B."/>
            <person name="Muehlbauer G.J."/>
            <person name="Sato K."/>
            <person name="Close T.J."/>
            <person name="Wise R.P."/>
            <person name="Stein N."/>
        </authorList>
    </citation>
    <scope>NUCLEOTIDE SEQUENCE [LARGE SCALE GENOMIC DNA]</scope>
    <source>
        <strain evidence="6">cv. Morex</strain>
    </source>
</reference>
<keyword evidence="4" id="KW-0732">Signal</keyword>
<dbReference type="Gramene" id="HORVU.MOREX.r2.1HG0031090.1">
    <property type="protein sequence ID" value="HORVU.MOREX.r2.1HG0031090.1"/>
    <property type="gene ID" value="HORVU.MOREX.r2.1HG0031090"/>
</dbReference>
<sequence length="359" mass="39880">MKVTAFLPGVCGLALVLLLLLPFNAAGVESRGPLGGYHWYTMFMFGDSFADTGNLPRTNSRSSLSRQWHYPYGTFNGSRSGNPLGRFSNYLVQPDIIARMLGRLVGPPAYKRTVKHYCDPSGMSFAVGGSGVFEVPENLTTLSQQIDNFERLIKDRTISKWHLADSVALVAISGNDYAHGTNSSDVANMIAIIKKVTTEITANVQRLQKLGVKKILVNQLHPVGCTPWLTRPSNYTVCNSRANMGVDLHNGHLSINLRKTKNVHILDLATAFANIVNPAPGEGSRQAKRFEHKLTPCCESFDPEGYCGQLSKNSKRLYTVCKNPDQYFYWDSVHPTQAGWEAVMKQLQKPMLKFLTKDH</sequence>
<feature type="chain" id="PRO_5035298121" description="GDSL esterase/lipase" evidence="4">
    <location>
        <begin position="28"/>
        <end position="359"/>
    </location>
</feature>
<accession>A0A8I6WP68</accession>
<evidence type="ECO:0000256" key="3">
    <source>
        <dbReference type="ARBA" id="ARBA00023098"/>
    </source>
</evidence>
<dbReference type="GeneID" id="123409237"/>
<evidence type="ECO:0000256" key="2">
    <source>
        <dbReference type="ARBA" id="ARBA00022801"/>
    </source>
</evidence>
<proteinExistence type="inferred from homology"/>
<comment type="similarity">
    <text evidence="1">Belongs to the 'GDSL' lipolytic enzyme family.</text>
</comment>
<reference evidence="5" key="3">
    <citation type="submission" date="2022-01" db="UniProtKB">
        <authorList>
            <consortium name="EnsemblPlants"/>
        </authorList>
    </citation>
    <scope>IDENTIFICATION</scope>
    <source>
        <strain evidence="5">subsp. vulgare</strain>
    </source>
</reference>
<dbReference type="SMR" id="A0A8I6WP68"/>
<dbReference type="Proteomes" id="UP000011116">
    <property type="component" value="Chromosome 1H"/>
</dbReference>
<dbReference type="Pfam" id="PF00657">
    <property type="entry name" value="Lipase_GDSL"/>
    <property type="match status" value="1"/>
</dbReference>
<dbReference type="GO" id="GO:0006629">
    <property type="term" value="P:lipid metabolic process"/>
    <property type="evidence" value="ECO:0007669"/>
    <property type="project" value="UniProtKB-KW"/>
</dbReference>
<evidence type="ECO:0008006" key="7">
    <source>
        <dbReference type="Google" id="ProtNLM"/>
    </source>
</evidence>
<evidence type="ECO:0000313" key="5">
    <source>
        <dbReference type="EnsemblPlants" id="HORVU.MOREX.r3.1HG0040110.1"/>
    </source>
</evidence>
<dbReference type="RefSeq" id="XP_044958128.1">
    <property type="nucleotide sequence ID" value="XM_045102193.1"/>
</dbReference>
<dbReference type="GO" id="GO:0016788">
    <property type="term" value="F:hydrolase activity, acting on ester bonds"/>
    <property type="evidence" value="ECO:0007669"/>
    <property type="project" value="InterPro"/>
</dbReference>
<name>A0A8I6WP68_HORVV</name>
<keyword evidence="2" id="KW-0378">Hydrolase</keyword>
<dbReference type="EnsemblPlants" id="HORVU.MOREX.r3.1HG0040110.1">
    <property type="protein sequence ID" value="HORVU.MOREX.r3.1HG0040110.1"/>
    <property type="gene ID" value="HORVU.MOREX.r3.1HG0040110"/>
</dbReference>
<dbReference type="Gramene" id="HORVU.MOREX.r3.1HG0040110.1">
    <property type="protein sequence ID" value="HORVU.MOREX.r3.1HG0040110.1"/>
    <property type="gene ID" value="HORVU.MOREX.r3.1HG0040110"/>
</dbReference>
<dbReference type="InterPro" id="IPR036514">
    <property type="entry name" value="SGNH_hydro_sf"/>
</dbReference>
<dbReference type="AlphaFoldDB" id="A0A8I6WP68"/>
<keyword evidence="6" id="KW-1185">Reference proteome</keyword>
<reference evidence="5" key="2">
    <citation type="submission" date="2020-10" db="EMBL/GenBank/DDBJ databases">
        <authorList>
            <person name="Scholz U."/>
            <person name="Mascher M."/>
            <person name="Fiebig A."/>
        </authorList>
    </citation>
    <scope>NUCLEOTIDE SEQUENCE [LARGE SCALE GENOMIC DNA]</scope>
    <source>
        <strain evidence="5">cv. Morex</strain>
    </source>
</reference>
<dbReference type="OrthoDB" id="583516at2759"/>
<feature type="signal peptide" evidence="4">
    <location>
        <begin position="1"/>
        <end position="27"/>
    </location>
</feature>
<protein>
    <recommendedName>
        <fullName evidence="7">GDSL esterase/lipase</fullName>
    </recommendedName>
</protein>
<evidence type="ECO:0000313" key="6">
    <source>
        <dbReference type="Proteomes" id="UP000011116"/>
    </source>
</evidence>
<evidence type="ECO:0000256" key="4">
    <source>
        <dbReference type="SAM" id="SignalP"/>
    </source>
</evidence>
<dbReference type="SUPFAM" id="SSF52266">
    <property type="entry name" value="SGNH hydrolase"/>
    <property type="match status" value="1"/>
</dbReference>
<evidence type="ECO:0000256" key="1">
    <source>
        <dbReference type="ARBA" id="ARBA00008668"/>
    </source>
</evidence>
<dbReference type="KEGG" id="hvg:123409237"/>
<dbReference type="PANTHER" id="PTHR46020:SF4">
    <property type="entry name" value="OS04G0650200 PROTEIN"/>
    <property type="match status" value="1"/>
</dbReference>
<dbReference type="InterPro" id="IPR001087">
    <property type="entry name" value="GDSL"/>
</dbReference>